<evidence type="ECO:0000313" key="2">
    <source>
        <dbReference type="Proteomes" id="UP001430953"/>
    </source>
</evidence>
<keyword evidence="2" id="KW-1185">Reference proteome</keyword>
<protein>
    <recommendedName>
        <fullName evidence="3">THAP-type domain-containing protein</fullName>
    </recommendedName>
</protein>
<name>A0AAW2G1Y7_9HYME</name>
<dbReference type="EMBL" id="JADYXP020000007">
    <property type="protein sequence ID" value="KAL0120405.1"/>
    <property type="molecule type" value="Genomic_DNA"/>
</dbReference>
<reference evidence="1 2" key="1">
    <citation type="submission" date="2023-03" db="EMBL/GenBank/DDBJ databases">
        <title>High recombination rates correlate with genetic variation in Cardiocondyla obscurior ants.</title>
        <authorList>
            <person name="Errbii M."/>
        </authorList>
    </citation>
    <scope>NUCLEOTIDE SEQUENCE [LARGE SCALE GENOMIC DNA]</scope>
    <source>
        <strain evidence="1">Alpha-2009</strain>
        <tissue evidence="1">Whole body</tissue>
    </source>
</reference>
<comment type="caution">
    <text evidence="1">The sequence shown here is derived from an EMBL/GenBank/DDBJ whole genome shotgun (WGS) entry which is preliminary data.</text>
</comment>
<gene>
    <name evidence="1" type="ORF">PUN28_008233</name>
</gene>
<sequence length="130" mass="15135">MIRLSTEKLAQLKICTKHFSEDMFIVDRTRQCLKKTVFPILNLESKCISSINSIVSENIHVTINASEDVQCNLNLVPALEKSNTDGTTKTQATMKCSCRNLRKYQKKLYKKRNIIKKQRQKLKESKRMKK</sequence>
<organism evidence="1 2">
    <name type="scientific">Cardiocondyla obscurior</name>
    <dbReference type="NCBI Taxonomy" id="286306"/>
    <lineage>
        <taxon>Eukaryota</taxon>
        <taxon>Metazoa</taxon>
        <taxon>Ecdysozoa</taxon>
        <taxon>Arthropoda</taxon>
        <taxon>Hexapoda</taxon>
        <taxon>Insecta</taxon>
        <taxon>Pterygota</taxon>
        <taxon>Neoptera</taxon>
        <taxon>Endopterygota</taxon>
        <taxon>Hymenoptera</taxon>
        <taxon>Apocrita</taxon>
        <taxon>Aculeata</taxon>
        <taxon>Formicoidea</taxon>
        <taxon>Formicidae</taxon>
        <taxon>Myrmicinae</taxon>
        <taxon>Cardiocondyla</taxon>
    </lineage>
</organism>
<accession>A0AAW2G1Y7</accession>
<dbReference type="Proteomes" id="UP001430953">
    <property type="component" value="Unassembled WGS sequence"/>
</dbReference>
<dbReference type="AlphaFoldDB" id="A0AAW2G1Y7"/>
<evidence type="ECO:0000313" key="1">
    <source>
        <dbReference type="EMBL" id="KAL0120405.1"/>
    </source>
</evidence>
<proteinExistence type="predicted"/>
<evidence type="ECO:0008006" key="3">
    <source>
        <dbReference type="Google" id="ProtNLM"/>
    </source>
</evidence>